<dbReference type="GO" id="GO:0004156">
    <property type="term" value="F:dihydropteroate synthase activity"/>
    <property type="evidence" value="ECO:0007669"/>
    <property type="project" value="UniProtKB-EC"/>
</dbReference>
<comment type="similarity">
    <text evidence="4">Belongs to the DHPS family.</text>
</comment>
<feature type="domain" description="Pterin-binding" evidence="12">
    <location>
        <begin position="108"/>
        <end position="361"/>
    </location>
</feature>
<dbReference type="Proteomes" id="UP000182063">
    <property type="component" value="Chromosome"/>
</dbReference>
<dbReference type="PANTHER" id="PTHR20941">
    <property type="entry name" value="FOLATE SYNTHESIS PROTEINS"/>
    <property type="match status" value="1"/>
</dbReference>
<dbReference type="GO" id="GO:0005829">
    <property type="term" value="C:cytosol"/>
    <property type="evidence" value="ECO:0007669"/>
    <property type="project" value="TreeGrafter"/>
</dbReference>
<evidence type="ECO:0000256" key="11">
    <source>
        <dbReference type="ARBA" id="ARBA00030193"/>
    </source>
</evidence>
<comment type="catalytic activity">
    <reaction evidence="1">
        <text>(7,8-dihydropterin-6-yl)methyl diphosphate + 4-aminobenzoate = 7,8-dihydropteroate + diphosphate</text>
        <dbReference type="Rhea" id="RHEA:19949"/>
        <dbReference type="ChEBI" id="CHEBI:17836"/>
        <dbReference type="ChEBI" id="CHEBI:17839"/>
        <dbReference type="ChEBI" id="CHEBI:33019"/>
        <dbReference type="ChEBI" id="CHEBI:72950"/>
        <dbReference type="EC" id="2.5.1.15"/>
    </reaction>
</comment>
<dbReference type="KEGG" id="sphj:BSL82_01020"/>
<dbReference type="Pfam" id="PF00809">
    <property type="entry name" value="Pterin_bind"/>
    <property type="match status" value="1"/>
</dbReference>
<evidence type="ECO:0000256" key="2">
    <source>
        <dbReference type="ARBA" id="ARBA00001946"/>
    </source>
</evidence>
<evidence type="ECO:0000256" key="10">
    <source>
        <dbReference type="ARBA" id="ARBA00022909"/>
    </source>
</evidence>
<evidence type="ECO:0000256" key="9">
    <source>
        <dbReference type="ARBA" id="ARBA00022842"/>
    </source>
</evidence>
<dbReference type="PANTHER" id="PTHR20941:SF1">
    <property type="entry name" value="FOLIC ACID SYNTHESIS PROTEIN FOL1"/>
    <property type="match status" value="1"/>
</dbReference>
<evidence type="ECO:0000256" key="8">
    <source>
        <dbReference type="ARBA" id="ARBA00022723"/>
    </source>
</evidence>
<dbReference type="GO" id="GO:0046656">
    <property type="term" value="P:folic acid biosynthetic process"/>
    <property type="evidence" value="ECO:0007669"/>
    <property type="project" value="UniProtKB-KW"/>
</dbReference>
<evidence type="ECO:0000256" key="6">
    <source>
        <dbReference type="ARBA" id="ARBA00016919"/>
    </source>
</evidence>
<evidence type="ECO:0000256" key="7">
    <source>
        <dbReference type="ARBA" id="ARBA00022679"/>
    </source>
</evidence>
<dbReference type="PROSITE" id="PS00792">
    <property type="entry name" value="DHPS_1"/>
    <property type="match status" value="1"/>
</dbReference>
<accession>A0A1L3ZR01</accession>
<dbReference type="NCBIfam" id="TIGR01496">
    <property type="entry name" value="DHPS"/>
    <property type="match status" value="1"/>
</dbReference>
<dbReference type="InterPro" id="IPR045031">
    <property type="entry name" value="DHP_synth-like"/>
</dbReference>
<evidence type="ECO:0000259" key="12">
    <source>
        <dbReference type="PROSITE" id="PS50972"/>
    </source>
</evidence>
<dbReference type="RefSeq" id="WP_072595630.1">
    <property type="nucleotide sequence ID" value="NZ_CP018221.1"/>
</dbReference>
<dbReference type="Gene3D" id="3.20.20.20">
    <property type="entry name" value="Dihydropteroate synthase-like"/>
    <property type="match status" value="1"/>
</dbReference>
<keyword evidence="10" id="KW-0289">Folate biosynthesis</keyword>
<dbReference type="AlphaFoldDB" id="A0A1L3ZR01"/>
<comment type="cofactor">
    <cofactor evidence="2">
        <name>Mg(2+)</name>
        <dbReference type="ChEBI" id="CHEBI:18420"/>
    </cofactor>
</comment>
<dbReference type="CDD" id="cd00739">
    <property type="entry name" value="DHPS"/>
    <property type="match status" value="1"/>
</dbReference>
<dbReference type="SUPFAM" id="SSF51717">
    <property type="entry name" value="Dihydropteroate synthetase-like"/>
    <property type="match status" value="1"/>
</dbReference>
<dbReference type="GO" id="GO:0046654">
    <property type="term" value="P:tetrahydrofolate biosynthetic process"/>
    <property type="evidence" value="ECO:0007669"/>
    <property type="project" value="TreeGrafter"/>
</dbReference>
<dbReference type="GO" id="GO:0046872">
    <property type="term" value="F:metal ion binding"/>
    <property type="evidence" value="ECO:0007669"/>
    <property type="project" value="UniProtKB-KW"/>
</dbReference>
<keyword evidence="9" id="KW-0460">Magnesium</keyword>
<gene>
    <name evidence="13" type="ORF">BSL82_01020</name>
</gene>
<keyword evidence="8" id="KW-0479">Metal-binding</keyword>
<dbReference type="EC" id="2.5.1.15" evidence="5"/>
<evidence type="ECO:0000256" key="5">
    <source>
        <dbReference type="ARBA" id="ARBA00012458"/>
    </source>
</evidence>
<evidence type="ECO:0000256" key="3">
    <source>
        <dbReference type="ARBA" id="ARBA00004763"/>
    </source>
</evidence>
<proteinExistence type="inferred from homology"/>
<reference evidence="14" key="1">
    <citation type="submission" date="2016-11" db="EMBL/GenBank/DDBJ databases">
        <title>Complete Genome Sequence of alachlor-degrading Sphingomonas sp. strain JJ-A5.</title>
        <authorList>
            <person name="Lee H."/>
            <person name="Ka J.-O."/>
        </authorList>
    </citation>
    <scope>NUCLEOTIDE SEQUENCE [LARGE SCALE GENOMIC DNA]</scope>
    <source>
        <strain evidence="14">JJ-A5</strain>
    </source>
</reference>
<dbReference type="STRING" id="1921510.BSL82_01020"/>
<dbReference type="InterPro" id="IPR000489">
    <property type="entry name" value="Pterin-binding_dom"/>
</dbReference>
<evidence type="ECO:0000256" key="1">
    <source>
        <dbReference type="ARBA" id="ARBA00000012"/>
    </source>
</evidence>
<keyword evidence="14" id="KW-1185">Reference proteome</keyword>
<dbReference type="PROSITE" id="PS00793">
    <property type="entry name" value="DHPS_2"/>
    <property type="match status" value="1"/>
</dbReference>
<organism evidence="13 14">
    <name type="scientific">Tardibacter chloracetimidivorans</name>
    <dbReference type="NCBI Taxonomy" id="1921510"/>
    <lineage>
        <taxon>Bacteria</taxon>
        <taxon>Pseudomonadati</taxon>
        <taxon>Pseudomonadota</taxon>
        <taxon>Alphaproteobacteria</taxon>
        <taxon>Sphingomonadales</taxon>
        <taxon>Sphingomonadaceae</taxon>
        <taxon>Tardibacter</taxon>
    </lineage>
</organism>
<protein>
    <recommendedName>
        <fullName evidence="6">Dihydropteroate synthase</fullName>
        <ecNumber evidence="5">2.5.1.15</ecNumber>
    </recommendedName>
    <alternativeName>
        <fullName evidence="11">Dihydropteroate pyrophosphorylase</fullName>
    </alternativeName>
</protein>
<dbReference type="FunFam" id="3.20.20.20:FF:000006">
    <property type="entry name" value="Dihydropteroate synthase"/>
    <property type="match status" value="1"/>
</dbReference>
<evidence type="ECO:0000313" key="14">
    <source>
        <dbReference type="Proteomes" id="UP000182063"/>
    </source>
</evidence>
<dbReference type="EMBL" id="CP018221">
    <property type="protein sequence ID" value="API58054.1"/>
    <property type="molecule type" value="Genomic_DNA"/>
</dbReference>
<keyword evidence="7" id="KW-0808">Transferase</keyword>
<dbReference type="OrthoDB" id="9811744at2"/>
<evidence type="ECO:0000256" key="4">
    <source>
        <dbReference type="ARBA" id="ARBA00009503"/>
    </source>
</evidence>
<dbReference type="InterPro" id="IPR011005">
    <property type="entry name" value="Dihydropteroate_synth-like_sf"/>
</dbReference>
<evidence type="ECO:0000313" key="13">
    <source>
        <dbReference type="EMBL" id="API58054.1"/>
    </source>
</evidence>
<dbReference type="PROSITE" id="PS50972">
    <property type="entry name" value="PTERIN_BINDING"/>
    <property type="match status" value="1"/>
</dbReference>
<comment type="pathway">
    <text evidence="3">Cofactor biosynthesis; tetrahydrofolate biosynthesis; 7,8-dihydrofolate from 2-amino-4-hydroxy-6-hydroxymethyl-7,8-dihydropteridine diphosphate and 4-aminobenzoate: step 1/2.</text>
</comment>
<name>A0A1L3ZR01_9SPHN</name>
<sequence>MPDTRLGDLPEDVRVYLRPTGFIDAPFGHDGKALRLAGGLLWFSAVELIAAQDEKRVRSELVPVERLEATLAELAAGPRASAESTLARLTAERPALRLGERTLRFDQPHVMGILNMTPDSFSDGGRNMDADAAASAAVDMAAAGASIIDIGGESTRPGAQPVWEGDELARVQPVLQRLKASGAVLSIDTRKASVMEAALDAGAHIVNDVSALTFDDAAIGVVARSACPVVLMHHQGDPQTMQDQPSYADPLIEVYDWLQRRIAAAEAGGIARERIIIDPGIGFGKRLRHNLDLLNGLALFHGLGCPILLGASRKRLIGALANEAPVEERLGGSIALAMTGLASGVQILRVHDVRETVQAAKVWRGLRDAALTPPLS</sequence>
<dbReference type="InterPro" id="IPR006390">
    <property type="entry name" value="DHP_synth_dom"/>
</dbReference>